<reference evidence="1 2" key="1">
    <citation type="submission" date="2019-10" db="EMBL/GenBank/DDBJ databases">
        <title>Genomic and transcriptomic insights into the perfect genentic adaptation of a filamentous nitrogen-fixing cyanobacterium to rice fields.</title>
        <authorList>
            <person name="Chen Z."/>
        </authorList>
    </citation>
    <scope>NUCLEOTIDE SEQUENCE [LARGE SCALE GENOMIC DNA]</scope>
    <source>
        <strain evidence="1">CCNUC1</strain>
    </source>
</reference>
<keyword evidence="2" id="KW-1185">Reference proteome</keyword>
<organism evidence="1 2">
    <name type="scientific">Nostoc sphaeroides CCNUC1</name>
    <dbReference type="NCBI Taxonomy" id="2653204"/>
    <lineage>
        <taxon>Bacteria</taxon>
        <taxon>Bacillati</taxon>
        <taxon>Cyanobacteriota</taxon>
        <taxon>Cyanophyceae</taxon>
        <taxon>Nostocales</taxon>
        <taxon>Nostocaceae</taxon>
        <taxon>Nostoc</taxon>
    </lineage>
</organism>
<dbReference type="AlphaFoldDB" id="A0A5P8WEP8"/>
<evidence type="ECO:0000313" key="1">
    <source>
        <dbReference type="EMBL" id="QFS51295.1"/>
    </source>
</evidence>
<dbReference type="EMBL" id="CP045227">
    <property type="protein sequence ID" value="QFS51295.1"/>
    <property type="molecule type" value="Genomic_DNA"/>
</dbReference>
<evidence type="ECO:0000313" key="2">
    <source>
        <dbReference type="Proteomes" id="UP000326678"/>
    </source>
</evidence>
<protein>
    <submittedName>
        <fullName evidence="1">Uncharacterized protein</fullName>
    </submittedName>
</protein>
<accession>A0A5P8WEP8</accession>
<name>A0A5P8WEP8_9NOSO</name>
<proteinExistence type="predicted"/>
<gene>
    <name evidence="1" type="ORF">GXM_08789</name>
</gene>
<sequence>MGEMADLAIDMALEEEYFESVNYQNYEQKTNQQLVEIIGFYVEHGLLSNDDFLVKLSGWFQQNKYLTTKQRHAVLEHLARLPELD</sequence>
<dbReference type="Proteomes" id="UP000326678">
    <property type="component" value="Chromosome Gxm2"/>
</dbReference>
<dbReference type="KEGG" id="nsh:GXM_08789"/>